<comment type="similarity">
    <text evidence="2">Belongs to the ABC transporter superfamily.</text>
</comment>
<evidence type="ECO:0000313" key="8">
    <source>
        <dbReference type="Proteomes" id="UP000825799"/>
    </source>
</evidence>
<organism evidence="7 8">
    <name type="scientific">Devosia salina</name>
    <dbReference type="NCBI Taxonomy" id="2860336"/>
    <lineage>
        <taxon>Bacteria</taxon>
        <taxon>Pseudomonadati</taxon>
        <taxon>Pseudomonadota</taxon>
        <taxon>Alphaproteobacteria</taxon>
        <taxon>Hyphomicrobiales</taxon>
        <taxon>Devosiaceae</taxon>
        <taxon>Devosia</taxon>
    </lineage>
</organism>
<dbReference type="Pfam" id="PF08352">
    <property type="entry name" value="oligo_HPY"/>
    <property type="match status" value="1"/>
</dbReference>
<keyword evidence="4" id="KW-0547">Nucleotide-binding</keyword>
<dbReference type="Proteomes" id="UP000825799">
    <property type="component" value="Chromosome"/>
</dbReference>
<protein>
    <submittedName>
        <fullName evidence="7">ATP-binding cassette domain-containing protein</fullName>
    </submittedName>
</protein>
<keyword evidence="8" id="KW-1185">Reference proteome</keyword>
<name>A0ABX8WD43_9HYPH</name>
<sequence length="327" mass="35553">MSKLLEVTDADVVYQLGLNKTKTALRDVSLAVGGERPSITAVVGESGSGKSTLIRLLLGLQPPSRGSVRYDGAEVARLGSAGQRTFRREVQAIFQDPFSVYNPFYRVDHALMTPLRAFGLIKSREEGYGRIETTLQRVGLKPSETLGKYPHQLSGGQRQRVMIARALLLDPQIILADEPVSMVDASLRSTILEILFSLNRDLGISLIYVTHDLATAYQVADTIVVLHGGHILEVGDPDAVIHNPQHPYTQALIDAVPSPDPDRDWNLEAEPPSPSAFLPTGPVGLYHTEPLRAVALPLRPGETPTTAAAVQMAVMAARPPFQLHPKQ</sequence>
<feature type="domain" description="ABC transporter" evidence="6">
    <location>
        <begin position="7"/>
        <end position="253"/>
    </location>
</feature>
<dbReference type="RefSeq" id="WP_220305071.1">
    <property type="nucleotide sequence ID" value="NZ_CP080590.1"/>
</dbReference>
<evidence type="ECO:0000256" key="2">
    <source>
        <dbReference type="ARBA" id="ARBA00005417"/>
    </source>
</evidence>
<gene>
    <name evidence="7" type="ORF">K1X15_18780</name>
</gene>
<dbReference type="InterPro" id="IPR027417">
    <property type="entry name" value="P-loop_NTPase"/>
</dbReference>
<evidence type="ECO:0000256" key="5">
    <source>
        <dbReference type="ARBA" id="ARBA00022840"/>
    </source>
</evidence>
<dbReference type="SUPFAM" id="SSF52540">
    <property type="entry name" value="P-loop containing nucleoside triphosphate hydrolases"/>
    <property type="match status" value="1"/>
</dbReference>
<proteinExistence type="inferred from homology"/>
<dbReference type="InterPro" id="IPR017871">
    <property type="entry name" value="ABC_transporter-like_CS"/>
</dbReference>
<dbReference type="PROSITE" id="PS50893">
    <property type="entry name" value="ABC_TRANSPORTER_2"/>
    <property type="match status" value="1"/>
</dbReference>
<keyword evidence="3" id="KW-0813">Transport</keyword>
<dbReference type="PANTHER" id="PTHR43230:SF3">
    <property type="entry name" value="ABC-TYPE DIPEPTIDE_OLIGOPEPTIDE TRANSPORT SYSTEM, ATPASE COMPONENT"/>
    <property type="match status" value="1"/>
</dbReference>
<dbReference type="InterPro" id="IPR003593">
    <property type="entry name" value="AAA+_ATPase"/>
</dbReference>
<comment type="subcellular location">
    <subcellularLocation>
        <location evidence="1">Cell inner membrane</location>
        <topology evidence="1">Peripheral membrane protein</topology>
    </subcellularLocation>
</comment>
<dbReference type="InterPro" id="IPR003439">
    <property type="entry name" value="ABC_transporter-like_ATP-bd"/>
</dbReference>
<dbReference type="EMBL" id="CP080590">
    <property type="protein sequence ID" value="QYO76602.1"/>
    <property type="molecule type" value="Genomic_DNA"/>
</dbReference>
<accession>A0ABX8WD43</accession>
<evidence type="ECO:0000259" key="6">
    <source>
        <dbReference type="PROSITE" id="PS50893"/>
    </source>
</evidence>
<evidence type="ECO:0000256" key="1">
    <source>
        <dbReference type="ARBA" id="ARBA00004417"/>
    </source>
</evidence>
<dbReference type="PROSITE" id="PS00211">
    <property type="entry name" value="ABC_TRANSPORTER_1"/>
    <property type="match status" value="1"/>
</dbReference>
<evidence type="ECO:0000256" key="3">
    <source>
        <dbReference type="ARBA" id="ARBA00022448"/>
    </source>
</evidence>
<dbReference type="InterPro" id="IPR013563">
    <property type="entry name" value="Oligopep_ABC_C"/>
</dbReference>
<dbReference type="PANTHER" id="PTHR43230">
    <property type="entry name" value="ABC-TYPE DIPEPTIDE/OLIGOPEPTIDE TRANSPORT SYSTEM, ATPASE COMPONENT"/>
    <property type="match status" value="1"/>
</dbReference>
<dbReference type="CDD" id="cd03257">
    <property type="entry name" value="ABC_NikE_OppD_transporters"/>
    <property type="match status" value="1"/>
</dbReference>
<dbReference type="Gene3D" id="3.40.50.300">
    <property type="entry name" value="P-loop containing nucleotide triphosphate hydrolases"/>
    <property type="match status" value="1"/>
</dbReference>
<reference evidence="7 8" key="1">
    <citation type="submission" date="2021-08" db="EMBL/GenBank/DDBJ databases">
        <title>Devosia salina sp. nov., isolated from the South China Sea sediment.</title>
        <authorList>
            <person name="Zhou Z."/>
        </authorList>
    </citation>
    <scope>NUCLEOTIDE SEQUENCE [LARGE SCALE GENOMIC DNA]</scope>
    <source>
        <strain evidence="7 8">SCS-3</strain>
    </source>
</reference>
<dbReference type="Pfam" id="PF00005">
    <property type="entry name" value="ABC_tran"/>
    <property type="match status" value="1"/>
</dbReference>
<dbReference type="GO" id="GO:0005524">
    <property type="term" value="F:ATP binding"/>
    <property type="evidence" value="ECO:0007669"/>
    <property type="project" value="UniProtKB-KW"/>
</dbReference>
<evidence type="ECO:0000313" key="7">
    <source>
        <dbReference type="EMBL" id="QYO76602.1"/>
    </source>
</evidence>
<evidence type="ECO:0000256" key="4">
    <source>
        <dbReference type="ARBA" id="ARBA00022741"/>
    </source>
</evidence>
<keyword evidence="5 7" id="KW-0067">ATP-binding</keyword>
<dbReference type="SMART" id="SM00382">
    <property type="entry name" value="AAA"/>
    <property type="match status" value="1"/>
</dbReference>